<gene>
    <name evidence="10" type="ORF">I6U51_09805</name>
</gene>
<keyword evidence="11" id="KW-1185">Reference proteome</keyword>
<reference evidence="10" key="1">
    <citation type="submission" date="2020-12" db="EMBL/GenBank/DDBJ databases">
        <title>Clostridium thailandense sp. nov., a novel acetogenic bacterium isolated from peat land soil in Thailand.</title>
        <authorList>
            <person name="Chaikitkaew S."/>
            <person name="Birkeland N.K."/>
        </authorList>
    </citation>
    <scope>NUCLEOTIDE SEQUENCE</scope>
    <source>
        <strain evidence="10">DSM 17425</strain>
    </source>
</reference>
<dbReference type="GO" id="GO:0019752">
    <property type="term" value="P:carboxylic acid metabolic process"/>
    <property type="evidence" value="ECO:0007669"/>
    <property type="project" value="UniProtKB-ARBA"/>
</dbReference>
<keyword evidence="9" id="KW-0175">Coiled coil</keyword>
<dbReference type="RefSeq" id="WP_211142472.1">
    <property type="nucleotide sequence ID" value="NZ_JAEEGB010000010.1"/>
</dbReference>
<evidence type="ECO:0000256" key="2">
    <source>
        <dbReference type="ARBA" id="ARBA00023002"/>
    </source>
</evidence>
<dbReference type="PANTHER" id="PTHR13812:SF19">
    <property type="entry name" value="KETIMINE REDUCTASE MU-CRYSTALLIN"/>
    <property type="match status" value="1"/>
</dbReference>
<organism evidence="10 11">
    <name type="scientific">Clostridium aciditolerans</name>
    <dbReference type="NCBI Taxonomy" id="339861"/>
    <lineage>
        <taxon>Bacteria</taxon>
        <taxon>Bacillati</taxon>
        <taxon>Bacillota</taxon>
        <taxon>Clostridia</taxon>
        <taxon>Eubacteriales</taxon>
        <taxon>Clostridiaceae</taxon>
        <taxon>Clostridium</taxon>
    </lineage>
</organism>
<dbReference type="EC" id="1.5.1.49" evidence="6"/>
<dbReference type="EMBL" id="JAEEGB010000010">
    <property type="protein sequence ID" value="MBI6872994.1"/>
    <property type="molecule type" value="Genomic_DNA"/>
</dbReference>
<evidence type="ECO:0000256" key="1">
    <source>
        <dbReference type="ARBA" id="ARBA00008903"/>
    </source>
</evidence>
<evidence type="ECO:0000256" key="7">
    <source>
        <dbReference type="ARBA" id="ARBA00070669"/>
    </source>
</evidence>
<evidence type="ECO:0000256" key="4">
    <source>
        <dbReference type="ARBA" id="ARBA00050354"/>
    </source>
</evidence>
<dbReference type="FunFam" id="3.30.1780.10:FF:000002">
    <property type="entry name" value="Ornithine cyclodeaminase"/>
    <property type="match status" value="1"/>
</dbReference>
<dbReference type="NCBIfam" id="NF006379">
    <property type="entry name" value="PRK08618.1"/>
    <property type="match status" value="1"/>
</dbReference>
<accession>A0A934HXC7</accession>
<dbReference type="Gene3D" id="3.40.50.720">
    <property type="entry name" value="NAD(P)-binding Rossmann-like Domain"/>
    <property type="match status" value="1"/>
</dbReference>
<dbReference type="AlphaFoldDB" id="A0A934HXC7"/>
<dbReference type="Pfam" id="PF02423">
    <property type="entry name" value="OCD_Mu_crystall"/>
    <property type="match status" value="1"/>
</dbReference>
<dbReference type="PANTHER" id="PTHR13812">
    <property type="entry name" value="KETIMINE REDUCTASE MU-CRYSTALLIN"/>
    <property type="match status" value="1"/>
</dbReference>
<comment type="catalytic activity">
    <reaction evidence="5">
        <text>L-proline + NADP(+) = 1-pyrroline-2-carboxylate + NADPH + H(+)</text>
        <dbReference type="Rhea" id="RHEA:20317"/>
        <dbReference type="ChEBI" id="CHEBI:15378"/>
        <dbReference type="ChEBI" id="CHEBI:39785"/>
        <dbReference type="ChEBI" id="CHEBI:57783"/>
        <dbReference type="ChEBI" id="CHEBI:58349"/>
        <dbReference type="ChEBI" id="CHEBI:60039"/>
        <dbReference type="EC" id="1.5.1.49"/>
    </reaction>
</comment>
<dbReference type="GO" id="GO:0005737">
    <property type="term" value="C:cytoplasm"/>
    <property type="evidence" value="ECO:0007669"/>
    <property type="project" value="TreeGrafter"/>
</dbReference>
<evidence type="ECO:0000256" key="5">
    <source>
        <dbReference type="ARBA" id="ARBA00052703"/>
    </source>
</evidence>
<evidence type="ECO:0000256" key="9">
    <source>
        <dbReference type="SAM" id="Coils"/>
    </source>
</evidence>
<keyword evidence="3" id="KW-0520">NAD</keyword>
<sequence length="328" mass="35042">MLILSKEDIRKVFSMKDAVDSVKQAFSIYSEGKSVVPLRVNIDVAKCGGQSLFMPGYVPDLDSVGIKIVSVFPKNVEKGIPSVPAQMILLDGTTGEVCCIMDGTYLTQLRTGAASGAATDVLASPDAKVAAIFGAGGQAICQLEALLAVRKLELVKVFALGDEAKKFVEAAKIQLKEYRVEIVAAESAEEALKDADIITAVTTSRKPVFPGNLVKKGAHVNGVGSYTREMQELDEYIVTKADKVFVDSKDAVIAEAGDFIQPMEKGLIDSNRINGELGEVILGKVKGRENDSEITLFKTVGIAVQDVVTANKIYKKALENGIGKVVEV</sequence>
<dbReference type="SUPFAM" id="SSF51735">
    <property type="entry name" value="NAD(P)-binding Rossmann-fold domains"/>
    <property type="match status" value="1"/>
</dbReference>
<proteinExistence type="inferred from homology"/>
<dbReference type="InterPro" id="IPR036291">
    <property type="entry name" value="NAD(P)-bd_dom_sf"/>
</dbReference>
<evidence type="ECO:0000256" key="3">
    <source>
        <dbReference type="ARBA" id="ARBA00023027"/>
    </source>
</evidence>
<evidence type="ECO:0000256" key="8">
    <source>
        <dbReference type="ARBA" id="ARBA00078572"/>
    </source>
</evidence>
<keyword evidence="2" id="KW-0560">Oxidoreductase</keyword>
<protein>
    <recommendedName>
        <fullName evidence="7">Delta(1)-pyrroline-2-carboxylate reductase</fullName>
        <ecNumber evidence="6">1.5.1.49</ecNumber>
    </recommendedName>
    <alternativeName>
        <fullName evidence="8">Proline ketimine reductase</fullName>
    </alternativeName>
</protein>
<name>A0A934HXC7_9CLOT</name>
<comment type="caution">
    <text evidence="10">The sequence shown here is derived from an EMBL/GenBank/DDBJ whole genome shotgun (WGS) entry which is preliminary data.</text>
</comment>
<comment type="catalytic activity">
    <reaction evidence="4">
        <text>L-proline + NAD(+) = 1-pyrroline-2-carboxylate + NADH + H(+)</text>
        <dbReference type="Rhea" id="RHEA:20321"/>
        <dbReference type="ChEBI" id="CHEBI:15378"/>
        <dbReference type="ChEBI" id="CHEBI:39785"/>
        <dbReference type="ChEBI" id="CHEBI:57540"/>
        <dbReference type="ChEBI" id="CHEBI:57945"/>
        <dbReference type="ChEBI" id="CHEBI:60039"/>
        <dbReference type="EC" id="1.5.1.49"/>
    </reaction>
</comment>
<dbReference type="PIRSF" id="PIRSF001439">
    <property type="entry name" value="CryM"/>
    <property type="match status" value="1"/>
</dbReference>
<dbReference type="Gene3D" id="3.30.1780.10">
    <property type="entry name" value="ornithine cyclodeaminase, domain 1"/>
    <property type="match status" value="1"/>
</dbReference>
<dbReference type="GO" id="GO:0016491">
    <property type="term" value="F:oxidoreductase activity"/>
    <property type="evidence" value="ECO:0007669"/>
    <property type="project" value="UniProtKB-KW"/>
</dbReference>
<evidence type="ECO:0000256" key="6">
    <source>
        <dbReference type="ARBA" id="ARBA00067080"/>
    </source>
</evidence>
<feature type="coiled-coil region" evidence="9">
    <location>
        <begin position="168"/>
        <end position="195"/>
    </location>
</feature>
<dbReference type="InterPro" id="IPR023401">
    <property type="entry name" value="ODC_N"/>
</dbReference>
<evidence type="ECO:0000313" key="11">
    <source>
        <dbReference type="Proteomes" id="UP000622687"/>
    </source>
</evidence>
<dbReference type="InterPro" id="IPR003462">
    <property type="entry name" value="ODC_Mu_crystall"/>
</dbReference>
<evidence type="ECO:0000313" key="10">
    <source>
        <dbReference type="EMBL" id="MBI6872994.1"/>
    </source>
</evidence>
<dbReference type="FunFam" id="3.40.50.720:FF:000311">
    <property type="entry name" value="Ornithine cyclodeaminase"/>
    <property type="match status" value="1"/>
</dbReference>
<comment type="similarity">
    <text evidence="1">Belongs to the ornithine cyclodeaminase/mu-crystallin family.</text>
</comment>
<dbReference type="Proteomes" id="UP000622687">
    <property type="component" value="Unassembled WGS sequence"/>
</dbReference>